<sequence length="175" mass="19386">MTLDTFLDDAGETVAKNDVLAKKLNGLEVRSHFDESYQNELVTQSAEKIFAVCMLGMTESASSEPSALATIKQKLIEKKGPAHSATLKTMHMAGMKFLQGLKPSAQDQDRVFDNLPKSVLANIKNWGMQENTHKDFANQDGREDYINDLLESFGVKENEDYSLRNAQDSTPNPSG</sequence>
<reference evidence="1 2" key="1">
    <citation type="journal article" date="2022" name="Nat. Microbiol.">
        <title>The microbiome of a bacterivorous marine choanoflagellate contains a resource-demanding obligate bacterial associate.</title>
        <authorList>
            <person name="Needham D.M."/>
            <person name="Poirier C."/>
            <person name="Bachy C."/>
            <person name="George E.E."/>
            <person name="Wilken S."/>
            <person name="Yung C.C.M."/>
            <person name="Limardo A.J."/>
            <person name="Morando M."/>
            <person name="Sudek L."/>
            <person name="Malmstrom R.R."/>
            <person name="Keeling P.J."/>
            <person name="Santoro A.E."/>
            <person name="Worden A.Z."/>
        </authorList>
    </citation>
    <scope>NUCLEOTIDE SEQUENCE [LARGE SCALE GENOMIC DNA]</scope>
    <source>
        <strain evidence="1 2">Comchoano-2</strain>
    </source>
</reference>
<protein>
    <submittedName>
        <fullName evidence="1">Uncharacterized protein</fullName>
    </submittedName>
</protein>
<proteinExistence type="predicted"/>
<dbReference type="RefSeq" id="WP_258569623.1">
    <property type="nucleotide sequence ID" value="NZ_JAKUDN010000002.1"/>
</dbReference>
<dbReference type="Proteomes" id="UP001320768">
    <property type="component" value="Unassembled WGS sequence"/>
</dbReference>
<evidence type="ECO:0000313" key="1">
    <source>
        <dbReference type="EMBL" id="MCP8352518.1"/>
    </source>
</evidence>
<organism evidence="1 2">
    <name type="scientific">Candidatus Synchoanobacter obligatus</name>
    <dbReference type="NCBI Taxonomy" id="2919597"/>
    <lineage>
        <taxon>Bacteria</taxon>
        <taxon>Pseudomonadati</taxon>
        <taxon>Pseudomonadota</taxon>
        <taxon>Gammaproteobacteria</taxon>
        <taxon>Candidatus Comchoanobacterales</taxon>
        <taxon>Candidatus Comchoanobacteraceae</taxon>
        <taxon>Candidatus Synchoanobacter</taxon>
    </lineage>
</organism>
<gene>
    <name evidence="1" type="ORF">MKS91_04370</name>
</gene>
<evidence type="ECO:0000313" key="2">
    <source>
        <dbReference type="Proteomes" id="UP001320768"/>
    </source>
</evidence>
<dbReference type="EMBL" id="JAKUDN010000002">
    <property type="protein sequence ID" value="MCP8352518.1"/>
    <property type="molecule type" value="Genomic_DNA"/>
</dbReference>
<name>A0ABT1L6M9_9GAMM</name>
<comment type="caution">
    <text evidence="1">The sequence shown here is derived from an EMBL/GenBank/DDBJ whole genome shotgun (WGS) entry which is preliminary data.</text>
</comment>
<accession>A0ABT1L6M9</accession>
<keyword evidence="2" id="KW-1185">Reference proteome</keyword>